<evidence type="ECO:0000259" key="4">
    <source>
        <dbReference type="PROSITE" id="PS50043"/>
    </source>
</evidence>
<dbReference type="SMART" id="SM00421">
    <property type="entry name" value="HTH_LUXR"/>
    <property type="match status" value="1"/>
</dbReference>
<dbReference type="Gene3D" id="1.10.10.10">
    <property type="entry name" value="Winged helix-like DNA-binding domain superfamily/Winged helix DNA-binding domain"/>
    <property type="match status" value="1"/>
</dbReference>
<dbReference type="EMBL" id="CAFBRB010000157">
    <property type="protein sequence ID" value="CAB5077312.1"/>
    <property type="molecule type" value="Genomic_DNA"/>
</dbReference>
<dbReference type="CDD" id="cd06170">
    <property type="entry name" value="LuxR_C_like"/>
    <property type="match status" value="1"/>
</dbReference>
<evidence type="ECO:0000256" key="1">
    <source>
        <dbReference type="ARBA" id="ARBA00023015"/>
    </source>
</evidence>
<dbReference type="AlphaFoldDB" id="A0A6J7MZP1"/>
<dbReference type="SUPFAM" id="SSF46894">
    <property type="entry name" value="C-terminal effector domain of the bipartite response regulators"/>
    <property type="match status" value="1"/>
</dbReference>
<dbReference type="GO" id="GO:0006355">
    <property type="term" value="P:regulation of DNA-templated transcription"/>
    <property type="evidence" value="ECO:0007669"/>
    <property type="project" value="InterPro"/>
</dbReference>
<name>A0A6J7MZP1_9ZZZZ</name>
<dbReference type="InterPro" id="IPR000792">
    <property type="entry name" value="Tscrpt_reg_LuxR_C"/>
</dbReference>
<keyword evidence="3" id="KW-0804">Transcription</keyword>
<dbReference type="PROSITE" id="PS50043">
    <property type="entry name" value="HTH_LUXR_2"/>
    <property type="match status" value="1"/>
</dbReference>
<evidence type="ECO:0000313" key="5">
    <source>
        <dbReference type="EMBL" id="CAB4983829.1"/>
    </source>
</evidence>
<protein>
    <submittedName>
        <fullName evidence="5">Unannotated protein</fullName>
    </submittedName>
</protein>
<feature type="domain" description="HTH luxR-type" evidence="4">
    <location>
        <begin position="162"/>
        <end position="227"/>
    </location>
</feature>
<organism evidence="5">
    <name type="scientific">freshwater metagenome</name>
    <dbReference type="NCBI Taxonomy" id="449393"/>
    <lineage>
        <taxon>unclassified sequences</taxon>
        <taxon>metagenomes</taxon>
        <taxon>ecological metagenomes</taxon>
    </lineage>
</organism>
<reference evidence="5" key="1">
    <citation type="submission" date="2020-05" db="EMBL/GenBank/DDBJ databases">
        <authorList>
            <person name="Chiriac C."/>
            <person name="Salcher M."/>
            <person name="Ghai R."/>
            <person name="Kavagutti S V."/>
        </authorList>
    </citation>
    <scope>NUCLEOTIDE SEQUENCE</scope>
</reference>
<proteinExistence type="predicted"/>
<evidence type="ECO:0000313" key="6">
    <source>
        <dbReference type="EMBL" id="CAB5077312.1"/>
    </source>
</evidence>
<dbReference type="PANTHER" id="PTHR44688:SF16">
    <property type="entry name" value="DNA-BINDING TRANSCRIPTIONAL ACTIVATOR DEVR_DOSR"/>
    <property type="match status" value="1"/>
</dbReference>
<dbReference type="EMBL" id="CAFBOJ010000095">
    <property type="protein sequence ID" value="CAB4983829.1"/>
    <property type="molecule type" value="Genomic_DNA"/>
</dbReference>
<accession>A0A6J7MZP1</accession>
<gene>
    <name evidence="5" type="ORF">UFOPK3937_00885</name>
    <name evidence="6" type="ORF">UFOPK4401_01176</name>
</gene>
<keyword evidence="2" id="KW-0238">DNA-binding</keyword>
<dbReference type="Pfam" id="PF00196">
    <property type="entry name" value="GerE"/>
    <property type="match status" value="1"/>
</dbReference>
<evidence type="ECO:0000256" key="3">
    <source>
        <dbReference type="ARBA" id="ARBA00023163"/>
    </source>
</evidence>
<dbReference type="GO" id="GO:0003677">
    <property type="term" value="F:DNA binding"/>
    <property type="evidence" value="ECO:0007669"/>
    <property type="project" value="UniProtKB-KW"/>
</dbReference>
<dbReference type="PANTHER" id="PTHR44688">
    <property type="entry name" value="DNA-BINDING TRANSCRIPTIONAL ACTIVATOR DEVR_DOSR"/>
    <property type="match status" value="1"/>
</dbReference>
<evidence type="ECO:0000256" key="2">
    <source>
        <dbReference type="ARBA" id="ARBA00023125"/>
    </source>
</evidence>
<keyword evidence="1" id="KW-0805">Transcription regulation</keyword>
<sequence>MTADTQLSRMLEWLSSSPSLENVARAIALDYLASYNPVHAMIWHLKRDGSCTCLAQYGGGESYVDHVYSAREWRALEPVGHLALMATQENVTTWSEDKSFAVINLYAQNILIGFLTLRFAESILHPESMHPVAQDCSRALSIYLALRFHHLLENEQLLDSFNGSEDQILTIRQLEVLKLMAQEKTNYQISKLLGYSVSTIRHETMRIYSALGVSDRAEAAIVGRKRNFI</sequence>
<dbReference type="InterPro" id="IPR016032">
    <property type="entry name" value="Sig_transdc_resp-reg_C-effctor"/>
</dbReference>
<dbReference type="InterPro" id="IPR036388">
    <property type="entry name" value="WH-like_DNA-bd_sf"/>
</dbReference>